<protein>
    <submittedName>
        <fullName evidence="2">Uncharacterized protein</fullName>
    </submittedName>
</protein>
<feature type="region of interest" description="Disordered" evidence="1">
    <location>
        <begin position="275"/>
        <end position="309"/>
    </location>
</feature>
<comment type="caution">
    <text evidence="2">The sequence shown here is derived from an EMBL/GenBank/DDBJ whole genome shotgun (WGS) entry which is preliminary data.</text>
</comment>
<proteinExistence type="predicted"/>
<name>A0AAN8EK52_9EURO</name>
<evidence type="ECO:0000313" key="2">
    <source>
        <dbReference type="EMBL" id="KAK5952647.1"/>
    </source>
</evidence>
<reference evidence="2 3" key="1">
    <citation type="submission" date="2022-12" db="EMBL/GenBank/DDBJ databases">
        <title>Genomic features and morphological characterization of a novel Knufia sp. strain isolated from spacecraft assembly facility.</title>
        <authorList>
            <person name="Teixeira M."/>
            <person name="Chander A.M."/>
            <person name="Stajich J.E."/>
            <person name="Venkateswaran K."/>
        </authorList>
    </citation>
    <scope>NUCLEOTIDE SEQUENCE [LARGE SCALE GENOMIC DNA]</scope>
    <source>
        <strain evidence="2 3">FJI-L2-BK-P2</strain>
    </source>
</reference>
<dbReference type="Proteomes" id="UP001316803">
    <property type="component" value="Unassembled WGS sequence"/>
</dbReference>
<feature type="region of interest" description="Disordered" evidence="1">
    <location>
        <begin position="394"/>
        <end position="415"/>
    </location>
</feature>
<feature type="region of interest" description="Disordered" evidence="1">
    <location>
        <begin position="161"/>
        <end position="180"/>
    </location>
</feature>
<gene>
    <name evidence="2" type="ORF">OHC33_006239</name>
</gene>
<accession>A0AAN8EK52</accession>
<feature type="region of interest" description="Disordered" evidence="1">
    <location>
        <begin position="224"/>
        <end position="243"/>
    </location>
</feature>
<feature type="compositionally biased region" description="Polar residues" evidence="1">
    <location>
        <begin position="90"/>
        <end position="107"/>
    </location>
</feature>
<feature type="region of interest" description="Disordered" evidence="1">
    <location>
        <begin position="346"/>
        <end position="372"/>
    </location>
</feature>
<evidence type="ECO:0000256" key="1">
    <source>
        <dbReference type="SAM" id="MobiDB-lite"/>
    </source>
</evidence>
<feature type="region of interest" description="Disordered" evidence="1">
    <location>
        <begin position="88"/>
        <end position="109"/>
    </location>
</feature>
<dbReference type="AlphaFoldDB" id="A0AAN8EK52"/>
<dbReference type="EMBL" id="JAKLMC020000014">
    <property type="protein sequence ID" value="KAK5952647.1"/>
    <property type="molecule type" value="Genomic_DNA"/>
</dbReference>
<evidence type="ECO:0000313" key="3">
    <source>
        <dbReference type="Proteomes" id="UP001316803"/>
    </source>
</evidence>
<feature type="compositionally biased region" description="Low complexity" evidence="1">
    <location>
        <begin position="349"/>
        <end position="360"/>
    </location>
</feature>
<keyword evidence="3" id="KW-1185">Reference proteome</keyword>
<sequence>MERQDLTQAQLGSFKFTPVDEAVHQTPQYNPHPLLLQQYSESLQNAGFDRQLSSPDIAADPSFFNHQIRPSLDSSRLRLGPAAVRAAVESASTSPQKRFSRDSQCSMRPNAPFFHPRPLNFSENDSLPSMFTSEGYSATMSDEGIQAFSNSNASLLRALETEQEAHHSSKSQLEQETHARLEAEAETRRLAEHNKSLLNSIKLLQSTVKHMTQKENMSPIVNNSAANGTVEPQEPQPEGVSPNDSILYDVLSNYKVPHKTTKNGKETTSMINLDLLSTPDTNDKSEQAEMQRTLRRQMGLSSEDEPEMQKQINAGEAKDHTLLVPEIEPVSPRTTQAQVHDTASINGQSTANGASATASARPQTSEQKVPPPEFAYSLPAAFLSKYGKKPVAASEGPKLTAEEEESPPPQTPRKATLTVASAVKVRDLAKDDKPPSRTVYMPDSPMINWKVDGRHVNELRGRYVETKHQSHFTDHPIRYVPTMADENIFRTVMIDFIPFGTPYCDALAQIRGGSLESIQMYGPIGDATDFVTARVIYTDEIGANTLYRRGQDPGIKINGKPVRVWQVLEPTYPKNKELEEAIYMNGHTRILIINAPIDDVDGLLKRKLRRQIEAGLVLNIGRSYDGVPIVEFTSIEEATKALQMFLEDRDFSGSDFDFDDDYCAAKYPPLET</sequence>
<organism evidence="2 3">
    <name type="scientific">Knufia fluminis</name>
    <dbReference type="NCBI Taxonomy" id="191047"/>
    <lineage>
        <taxon>Eukaryota</taxon>
        <taxon>Fungi</taxon>
        <taxon>Dikarya</taxon>
        <taxon>Ascomycota</taxon>
        <taxon>Pezizomycotina</taxon>
        <taxon>Eurotiomycetes</taxon>
        <taxon>Chaetothyriomycetidae</taxon>
        <taxon>Chaetothyriales</taxon>
        <taxon>Trichomeriaceae</taxon>
        <taxon>Knufia</taxon>
    </lineage>
</organism>